<evidence type="ECO:0000256" key="2">
    <source>
        <dbReference type="ARBA" id="ARBA00022801"/>
    </source>
</evidence>
<evidence type="ECO:0000256" key="1">
    <source>
        <dbReference type="ARBA" id="ARBA00008532"/>
    </source>
</evidence>
<dbReference type="RefSeq" id="WP_340270407.1">
    <property type="nucleotide sequence ID" value="NZ_JBBEOG010000006.1"/>
</dbReference>
<protein>
    <submittedName>
        <fullName evidence="3">N(G),N(G)-dimethylarginine dimethylaminohydrolase</fullName>
    </submittedName>
</protein>
<name>A0ABW0GU18_9MICO</name>
<keyword evidence="4" id="KW-1185">Reference proteome</keyword>
<sequence>MAHPSHALVRAVSPRLADAELTHLDRVPIDAGRAAAQHAGYVDLLRALGHEVVEVAPAPEHPDGTFVEDAVVVVDDLAVCTRPGAASRRGEVASVRDTLHALGVRTADVPAPATIDGGDVLQVGPTVFVGLGGRTDAAGVAALEAAVHPLGRSVVPVEVTGCLHLKSGATALPDGTVVAVTSWLDTAPFEAAGLEVVEAPEPAGADLLLSGQRVVVSAAAPATAALVRARGFEVHAVAIDELEKAECGVTCLSVLLDVPARP</sequence>
<dbReference type="Gene3D" id="3.75.10.10">
    <property type="entry name" value="L-arginine/glycine Amidinotransferase, Chain A"/>
    <property type="match status" value="1"/>
</dbReference>
<dbReference type="PANTHER" id="PTHR12737">
    <property type="entry name" value="DIMETHYLARGININE DIMETHYLAMINOHYDROLASE"/>
    <property type="match status" value="1"/>
</dbReference>
<reference evidence="4" key="1">
    <citation type="journal article" date="2019" name="Int. J. Syst. Evol. Microbiol.">
        <title>The Global Catalogue of Microorganisms (GCM) 10K type strain sequencing project: providing services to taxonomists for standard genome sequencing and annotation.</title>
        <authorList>
            <consortium name="The Broad Institute Genomics Platform"/>
            <consortium name="The Broad Institute Genome Sequencing Center for Infectious Disease"/>
            <person name="Wu L."/>
            <person name="Ma J."/>
        </authorList>
    </citation>
    <scope>NUCLEOTIDE SEQUENCE [LARGE SCALE GENOMIC DNA]</scope>
    <source>
        <strain evidence="4">CCUG 43114</strain>
    </source>
</reference>
<comment type="caution">
    <text evidence="3">The sequence shown here is derived from an EMBL/GenBank/DDBJ whole genome shotgun (WGS) entry which is preliminary data.</text>
</comment>
<dbReference type="SUPFAM" id="SSF55909">
    <property type="entry name" value="Pentein"/>
    <property type="match status" value="1"/>
</dbReference>
<dbReference type="Proteomes" id="UP001596122">
    <property type="component" value="Unassembled WGS sequence"/>
</dbReference>
<dbReference type="PANTHER" id="PTHR12737:SF9">
    <property type="entry name" value="DIMETHYLARGININASE"/>
    <property type="match status" value="1"/>
</dbReference>
<comment type="similarity">
    <text evidence="1">Belongs to the DDAH family.</text>
</comment>
<organism evidence="3 4">
    <name type="scientific">Aquipuribacter nitratireducens</name>
    <dbReference type="NCBI Taxonomy" id="650104"/>
    <lineage>
        <taxon>Bacteria</taxon>
        <taxon>Bacillati</taxon>
        <taxon>Actinomycetota</taxon>
        <taxon>Actinomycetes</taxon>
        <taxon>Micrococcales</taxon>
        <taxon>Intrasporangiaceae</taxon>
        <taxon>Aquipuribacter</taxon>
    </lineage>
</organism>
<evidence type="ECO:0000313" key="4">
    <source>
        <dbReference type="Proteomes" id="UP001596122"/>
    </source>
</evidence>
<dbReference type="EMBL" id="JBHSLD010000028">
    <property type="protein sequence ID" value="MFC5382699.1"/>
    <property type="molecule type" value="Genomic_DNA"/>
</dbReference>
<accession>A0ABW0GU18</accession>
<dbReference type="InterPro" id="IPR033199">
    <property type="entry name" value="DDAH-like"/>
</dbReference>
<keyword evidence="2" id="KW-0378">Hydrolase</keyword>
<evidence type="ECO:0000313" key="3">
    <source>
        <dbReference type="EMBL" id="MFC5382699.1"/>
    </source>
</evidence>
<gene>
    <name evidence="3" type="ORF">ACFPJ6_18185</name>
</gene>
<proteinExistence type="inferred from homology"/>